<organism evidence="1 2">
    <name type="scientific">Durusdinium trenchii</name>
    <dbReference type="NCBI Taxonomy" id="1381693"/>
    <lineage>
        <taxon>Eukaryota</taxon>
        <taxon>Sar</taxon>
        <taxon>Alveolata</taxon>
        <taxon>Dinophyceae</taxon>
        <taxon>Suessiales</taxon>
        <taxon>Symbiodiniaceae</taxon>
        <taxon>Durusdinium</taxon>
    </lineage>
</organism>
<evidence type="ECO:0000313" key="1">
    <source>
        <dbReference type="EMBL" id="CAK9022282.1"/>
    </source>
</evidence>
<accession>A0ABP0K842</accession>
<sequence length="91" mass="10634">MPPAPLSDSAVYNRLWRVFRRRKDGKYALDEKWVEAWNDAKGSGRDEVKAIFEKERFIKRCLAISEKVLEETSELEGEWLTVADMEALNFP</sequence>
<dbReference type="Proteomes" id="UP001642464">
    <property type="component" value="Unassembled WGS sequence"/>
</dbReference>
<keyword evidence="2" id="KW-1185">Reference proteome</keyword>
<protein>
    <submittedName>
        <fullName evidence="1">Uncharacterized protein</fullName>
    </submittedName>
</protein>
<reference evidence="1 2" key="1">
    <citation type="submission" date="2024-02" db="EMBL/GenBank/DDBJ databases">
        <authorList>
            <person name="Chen Y."/>
            <person name="Shah S."/>
            <person name="Dougan E. K."/>
            <person name="Thang M."/>
            <person name="Chan C."/>
        </authorList>
    </citation>
    <scope>NUCLEOTIDE SEQUENCE [LARGE SCALE GENOMIC DNA]</scope>
</reference>
<evidence type="ECO:0000313" key="2">
    <source>
        <dbReference type="Proteomes" id="UP001642464"/>
    </source>
</evidence>
<gene>
    <name evidence="1" type="ORF">SCF082_LOCUS15721</name>
</gene>
<name>A0ABP0K842_9DINO</name>
<comment type="caution">
    <text evidence="1">The sequence shown here is derived from an EMBL/GenBank/DDBJ whole genome shotgun (WGS) entry which is preliminary data.</text>
</comment>
<feature type="non-terminal residue" evidence="1">
    <location>
        <position position="91"/>
    </location>
</feature>
<proteinExistence type="predicted"/>
<dbReference type="EMBL" id="CAXAMM010010081">
    <property type="protein sequence ID" value="CAK9022282.1"/>
    <property type="molecule type" value="Genomic_DNA"/>
</dbReference>